<sequence length="176" mass="19315">MSKLLINACYLDGGTIIGPSHNVKEVFDLIAEEGPKMGLGVNNSKCEIYLQTRHFPKDIKRANNLVWVLLLVFSAALSLRLGLTNNKVLVAQFALGIECIERHNEIVRVAAAVVRDLYPDDQFNAASSSLYFSSFLINNHSNIKGCVSTSKGVNALFQQAEQGLFLLCLMLWGGVS</sequence>
<dbReference type="AlphaFoldDB" id="A0A4P9YD49"/>
<organism evidence="2 3">
    <name type="scientific">Rozella allomycis (strain CSF55)</name>
    <dbReference type="NCBI Taxonomy" id="988480"/>
    <lineage>
        <taxon>Eukaryota</taxon>
        <taxon>Fungi</taxon>
        <taxon>Fungi incertae sedis</taxon>
        <taxon>Cryptomycota</taxon>
        <taxon>Cryptomycota incertae sedis</taxon>
        <taxon>Rozella</taxon>
    </lineage>
</organism>
<keyword evidence="1" id="KW-0812">Transmembrane</keyword>
<proteinExistence type="predicted"/>
<evidence type="ECO:0000256" key="1">
    <source>
        <dbReference type="SAM" id="Phobius"/>
    </source>
</evidence>
<feature type="transmembrane region" description="Helical" evidence="1">
    <location>
        <begin position="65"/>
        <end position="83"/>
    </location>
</feature>
<evidence type="ECO:0000313" key="2">
    <source>
        <dbReference type="EMBL" id="RKP17045.1"/>
    </source>
</evidence>
<keyword evidence="1" id="KW-1133">Transmembrane helix</keyword>
<evidence type="ECO:0000313" key="3">
    <source>
        <dbReference type="Proteomes" id="UP000281549"/>
    </source>
</evidence>
<gene>
    <name evidence="2" type="ORF">ROZALSC1DRAFT_24603</name>
</gene>
<protein>
    <submittedName>
        <fullName evidence="2">Uncharacterized protein</fullName>
    </submittedName>
</protein>
<name>A0A4P9YD49_ROZAC</name>
<accession>A0A4P9YD49</accession>
<dbReference type="Proteomes" id="UP000281549">
    <property type="component" value="Unassembled WGS sequence"/>
</dbReference>
<reference evidence="3" key="1">
    <citation type="journal article" date="2018" name="Nat. Microbiol.">
        <title>Leveraging single-cell genomics to expand the fungal tree of life.</title>
        <authorList>
            <person name="Ahrendt S.R."/>
            <person name="Quandt C.A."/>
            <person name="Ciobanu D."/>
            <person name="Clum A."/>
            <person name="Salamov A."/>
            <person name="Andreopoulos B."/>
            <person name="Cheng J.F."/>
            <person name="Woyke T."/>
            <person name="Pelin A."/>
            <person name="Henrissat B."/>
            <person name="Reynolds N.K."/>
            <person name="Benny G.L."/>
            <person name="Smith M.E."/>
            <person name="James T.Y."/>
            <person name="Grigoriev I.V."/>
        </authorList>
    </citation>
    <scope>NUCLEOTIDE SEQUENCE [LARGE SCALE GENOMIC DNA]</scope>
    <source>
        <strain evidence="3">CSF55</strain>
    </source>
</reference>
<keyword evidence="1" id="KW-0472">Membrane</keyword>
<dbReference type="EMBL" id="ML006060">
    <property type="protein sequence ID" value="RKP17045.1"/>
    <property type="molecule type" value="Genomic_DNA"/>
</dbReference>